<evidence type="ECO:0000313" key="2">
    <source>
        <dbReference type="EMBL" id="SHH54377.1"/>
    </source>
</evidence>
<organism evidence="2 3">
    <name type="scientific">Winogradskyella jejuensis</name>
    <dbReference type="NCBI Taxonomy" id="1089305"/>
    <lineage>
        <taxon>Bacteria</taxon>
        <taxon>Pseudomonadati</taxon>
        <taxon>Bacteroidota</taxon>
        <taxon>Flavobacteriia</taxon>
        <taxon>Flavobacteriales</taxon>
        <taxon>Flavobacteriaceae</taxon>
        <taxon>Winogradskyella</taxon>
    </lineage>
</organism>
<accession>A0A1M5TUB6</accession>
<dbReference type="PANTHER" id="PTHR30543">
    <property type="entry name" value="CHROMATE REDUCTASE"/>
    <property type="match status" value="1"/>
</dbReference>
<protein>
    <submittedName>
        <fullName evidence="2">NAD(P)H-dependent FMN reductase</fullName>
    </submittedName>
</protein>
<evidence type="ECO:0000313" key="3">
    <source>
        <dbReference type="Proteomes" id="UP000184522"/>
    </source>
</evidence>
<dbReference type="GO" id="GO:0016491">
    <property type="term" value="F:oxidoreductase activity"/>
    <property type="evidence" value="ECO:0007669"/>
    <property type="project" value="InterPro"/>
</dbReference>
<feature type="domain" description="NADPH-dependent FMN reductase-like" evidence="1">
    <location>
        <begin position="26"/>
        <end position="168"/>
    </location>
</feature>
<dbReference type="EMBL" id="FQWS01000002">
    <property type="protein sequence ID" value="SHH54377.1"/>
    <property type="molecule type" value="Genomic_DNA"/>
</dbReference>
<dbReference type="SUPFAM" id="SSF52218">
    <property type="entry name" value="Flavoproteins"/>
    <property type="match status" value="1"/>
</dbReference>
<gene>
    <name evidence="2" type="ORF">SAMN05444148_2274</name>
</gene>
<dbReference type="InterPro" id="IPR005025">
    <property type="entry name" value="FMN_Rdtase-like_dom"/>
</dbReference>
<dbReference type="Proteomes" id="UP000184522">
    <property type="component" value="Unassembled WGS sequence"/>
</dbReference>
<dbReference type="STRING" id="1089305.SAMN05444148_2274"/>
<name>A0A1M5TUB6_9FLAO</name>
<dbReference type="AlphaFoldDB" id="A0A1M5TUB6"/>
<dbReference type="InterPro" id="IPR050712">
    <property type="entry name" value="NAD(P)H-dep_reductase"/>
</dbReference>
<dbReference type="Pfam" id="PF03358">
    <property type="entry name" value="FMN_red"/>
    <property type="match status" value="1"/>
</dbReference>
<dbReference type="PANTHER" id="PTHR30543:SF21">
    <property type="entry name" value="NAD(P)H-DEPENDENT FMN REDUCTASE LOT6"/>
    <property type="match status" value="1"/>
</dbReference>
<sequence length="198" mass="22133">MEIYSLEYKYFIHKFVQQKQTHMKTIIAFAGSDSSTSINKKLATYAASLVGGVQVNVLDLNDFELPLYSMDKEKANGIPDNAHKFLKIIKSSDGIVLSLAEHNGTYATVFKNLFDWMSRIDGKLWSEKPMLLMATSPGARGGQTGLNIAADRFQYMGGNIIGKFSLPNFNDNFQDGKIINSDLLSDLMEEVKQFENSL</sequence>
<dbReference type="InterPro" id="IPR029039">
    <property type="entry name" value="Flavoprotein-like_sf"/>
</dbReference>
<reference evidence="3" key="1">
    <citation type="submission" date="2016-11" db="EMBL/GenBank/DDBJ databases">
        <authorList>
            <person name="Varghese N."/>
            <person name="Submissions S."/>
        </authorList>
    </citation>
    <scope>NUCLEOTIDE SEQUENCE [LARGE SCALE GENOMIC DNA]</scope>
    <source>
        <strain evidence="3">DSM 25330</strain>
    </source>
</reference>
<dbReference type="GO" id="GO:0010181">
    <property type="term" value="F:FMN binding"/>
    <property type="evidence" value="ECO:0007669"/>
    <property type="project" value="TreeGrafter"/>
</dbReference>
<dbReference type="GO" id="GO:0005829">
    <property type="term" value="C:cytosol"/>
    <property type="evidence" value="ECO:0007669"/>
    <property type="project" value="TreeGrafter"/>
</dbReference>
<proteinExistence type="predicted"/>
<keyword evidence="3" id="KW-1185">Reference proteome</keyword>
<evidence type="ECO:0000259" key="1">
    <source>
        <dbReference type="Pfam" id="PF03358"/>
    </source>
</evidence>
<dbReference type="Gene3D" id="3.40.50.360">
    <property type="match status" value="1"/>
</dbReference>